<evidence type="ECO:0000313" key="1">
    <source>
        <dbReference type="EMBL" id="MCH7400129.1"/>
    </source>
</evidence>
<dbReference type="Proteomes" id="UP001165488">
    <property type="component" value="Unassembled WGS sequence"/>
</dbReference>
<dbReference type="EMBL" id="JAKZGS010000028">
    <property type="protein sequence ID" value="MCH7400129.1"/>
    <property type="molecule type" value="Genomic_DNA"/>
</dbReference>
<organism evidence="1 2">
    <name type="scientific">Belliella calami</name>
    <dbReference type="NCBI Taxonomy" id="2923436"/>
    <lineage>
        <taxon>Bacteria</taxon>
        <taxon>Pseudomonadati</taxon>
        <taxon>Bacteroidota</taxon>
        <taxon>Cytophagia</taxon>
        <taxon>Cytophagales</taxon>
        <taxon>Cyclobacteriaceae</taxon>
        <taxon>Belliella</taxon>
    </lineage>
</organism>
<keyword evidence="2" id="KW-1185">Reference proteome</keyword>
<gene>
    <name evidence="1" type="ORF">MM236_19190</name>
</gene>
<sequence>MSGFGIVKFDDLFPVKESPKVGDKVFGYDAQGNINAAFRIQAILDLLESSNPDWSDIQNKPNLFPPTAHTLGSHSNVASNADTATDGQILRRMAGAWAPFTADYLTSFTESDPTVPAWVKAILQNQIANWDQAHGWGNHAGQYRPVDWVPTWAQVSGKPNAFTPTAHTLGSHSNVDTNADTATDGQILRREGGSWKPWTPDFIEEFQETDPTVPVHVKNISVGDLSNWNNASNILSEVEPNHLPHVQSGLAKTGKLKAILSEIDEEDENSVQEVIAYEFTAPVKGQEAQEDDEYVTKSQINDSVNYTEDNKSEPEKVQARDNIDVFSRQEVKDITGLREDLVTAGKENLVVAINQAASWDLIEW</sequence>
<dbReference type="RefSeq" id="WP_241276622.1">
    <property type="nucleotide sequence ID" value="NZ_JAKZGS010000028.1"/>
</dbReference>
<name>A0ABS9UUE4_9BACT</name>
<reference evidence="1" key="1">
    <citation type="submission" date="2022-03" db="EMBL/GenBank/DDBJ databases">
        <title>De novo assembled genomes of Belliella spp. (Cyclobacteriaceae) strains.</title>
        <authorList>
            <person name="Szabo A."/>
            <person name="Korponai K."/>
            <person name="Felfoldi T."/>
        </authorList>
    </citation>
    <scope>NUCLEOTIDE SEQUENCE</scope>
    <source>
        <strain evidence="1">DSM 107340</strain>
    </source>
</reference>
<protein>
    <submittedName>
        <fullName evidence="1">Uncharacterized protein</fullName>
    </submittedName>
</protein>
<evidence type="ECO:0000313" key="2">
    <source>
        <dbReference type="Proteomes" id="UP001165488"/>
    </source>
</evidence>
<comment type="caution">
    <text evidence="1">The sequence shown here is derived from an EMBL/GenBank/DDBJ whole genome shotgun (WGS) entry which is preliminary data.</text>
</comment>
<accession>A0ABS9UUE4</accession>
<proteinExistence type="predicted"/>